<dbReference type="SUPFAM" id="SSF47616">
    <property type="entry name" value="GST C-terminal domain-like"/>
    <property type="match status" value="1"/>
</dbReference>
<proteinExistence type="predicted"/>
<keyword evidence="3" id="KW-1185">Reference proteome</keyword>
<dbReference type="RefSeq" id="WP_344932674.1">
    <property type="nucleotide sequence ID" value="NZ_BAAAZR010000001.1"/>
</dbReference>
<dbReference type="EMBL" id="BAAAZR010000001">
    <property type="protein sequence ID" value="GAA3786288.1"/>
    <property type="molecule type" value="Genomic_DNA"/>
</dbReference>
<organism evidence="2 3">
    <name type="scientific">Sphaerisporangium flaviroseum</name>
    <dbReference type="NCBI Taxonomy" id="509199"/>
    <lineage>
        <taxon>Bacteria</taxon>
        <taxon>Bacillati</taxon>
        <taxon>Actinomycetota</taxon>
        <taxon>Actinomycetes</taxon>
        <taxon>Streptosporangiales</taxon>
        <taxon>Streptosporangiaceae</taxon>
        <taxon>Sphaerisporangium</taxon>
    </lineage>
</organism>
<name>A0ABP7H902_9ACTN</name>
<dbReference type="PIRSF" id="PIRSF015753">
    <property type="entry name" value="GST"/>
    <property type="match status" value="1"/>
</dbReference>
<dbReference type="Pfam" id="PF13410">
    <property type="entry name" value="GST_C_2"/>
    <property type="match status" value="1"/>
</dbReference>
<dbReference type="SUPFAM" id="SSF52833">
    <property type="entry name" value="Thioredoxin-like"/>
    <property type="match status" value="1"/>
</dbReference>
<sequence>MTNTTAVASPVDFSVYGDYGTKSSTGAKGAFTRPPYSFKGRITADGSSGYPAEPGRYHLYVSSACPWAHRSIIVRALKKLEDVISLSVVDPIRDGRGWAFREGPGHTADPVNGFTLLREAYEAGDPGYDGHVSVPVLWDRETGRIVSNDFPDISIDLGTQFEEWADTSVDLYPLDLRPAIDALNGHIYATVNNGVYRCGFAASQEAYGEAVTELFATLDDLEERLGTGRYLLGDRLTEADVRLWVTLVRFDTVYATHFKANLRRIVDYPNLWAYARDLYQRPAFGGTTDFDHIKRHYYGTHPQLNPTRIVPAGPVLDWNTPHNREKRFA</sequence>
<dbReference type="PANTHER" id="PTHR32419:SF6">
    <property type="entry name" value="GLUTATHIONE S-TRANSFERASE OMEGA-LIKE 1-RELATED"/>
    <property type="match status" value="1"/>
</dbReference>
<comment type="caution">
    <text evidence="2">The sequence shown here is derived from an EMBL/GenBank/DDBJ whole genome shotgun (WGS) entry which is preliminary data.</text>
</comment>
<dbReference type="SFLD" id="SFLDG01206">
    <property type="entry name" value="Xi.1"/>
    <property type="match status" value="1"/>
</dbReference>
<dbReference type="PROSITE" id="PS50405">
    <property type="entry name" value="GST_CTER"/>
    <property type="match status" value="1"/>
</dbReference>
<reference evidence="3" key="1">
    <citation type="journal article" date="2019" name="Int. J. Syst. Evol. Microbiol.">
        <title>The Global Catalogue of Microorganisms (GCM) 10K type strain sequencing project: providing services to taxonomists for standard genome sequencing and annotation.</title>
        <authorList>
            <consortium name="The Broad Institute Genomics Platform"/>
            <consortium name="The Broad Institute Genome Sequencing Center for Infectious Disease"/>
            <person name="Wu L."/>
            <person name="Ma J."/>
        </authorList>
    </citation>
    <scope>NUCLEOTIDE SEQUENCE [LARGE SCALE GENOMIC DNA]</scope>
    <source>
        <strain evidence="3">JCM 16908</strain>
    </source>
</reference>
<protein>
    <submittedName>
        <fullName evidence="2">Glutathione S-transferase family protein</fullName>
    </submittedName>
</protein>
<evidence type="ECO:0000313" key="2">
    <source>
        <dbReference type="EMBL" id="GAA3786288.1"/>
    </source>
</evidence>
<dbReference type="InterPro" id="IPR036249">
    <property type="entry name" value="Thioredoxin-like_sf"/>
</dbReference>
<dbReference type="PANTHER" id="PTHR32419">
    <property type="entry name" value="GLUTATHIONYL-HYDROQUINONE REDUCTASE"/>
    <property type="match status" value="1"/>
</dbReference>
<dbReference type="Gene3D" id="3.40.30.10">
    <property type="entry name" value="Glutaredoxin"/>
    <property type="match status" value="1"/>
</dbReference>
<dbReference type="Gene3D" id="1.20.1050.10">
    <property type="match status" value="1"/>
</dbReference>
<dbReference type="InterPro" id="IPR004045">
    <property type="entry name" value="Glutathione_S-Trfase_N"/>
</dbReference>
<dbReference type="Pfam" id="PF13409">
    <property type="entry name" value="GST_N_2"/>
    <property type="match status" value="1"/>
</dbReference>
<feature type="domain" description="GST C-terminal" evidence="1">
    <location>
        <begin position="173"/>
        <end position="300"/>
    </location>
</feature>
<gene>
    <name evidence="2" type="ORF">GCM10022226_00490</name>
</gene>
<dbReference type="InterPro" id="IPR040079">
    <property type="entry name" value="Glutathione_S-Trfase"/>
</dbReference>
<dbReference type="InterPro" id="IPR016639">
    <property type="entry name" value="GST_Omega/GSH"/>
</dbReference>
<dbReference type="InterPro" id="IPR036282">
    <property type="entry name" value="Glutathione-S-Trfase_C_sf"/>
</dbReference>
<evidence type="ECO:0000259" key="1">
    <source>
        <dbReference type="PROSITE" id="PS50405"/>
    </source>
</evidence>
<dbReference type="InterPro" id="IPR047047">
    <property type="entry name" value="GST_Omega-like_C"/>
</dbReference>
<accession>A0ABP7H902</accession>
<evidence type="ECO:0000313" key="3">
    <source>
        <dbReference type="Proteomes" id="UP001500888"/>
    </source>
</evidence>
<dbReference type="Proteomes" id="UP001500888">
    <property type="component" value="Unassembled WGS sequence"/>
</dbReference>
<dbReference type="SFLD" id="SFLDG01148">
    <property type="entry name" value="Xi_(cytGST)"/>
    <property type="match status" value="1"/>
</dbReference>
<dbReference type="SFLD" id="SFLDS00019">
    <property type="entry name" value="Glutathione_Transferase_(cytos"/>
    <property type="match status" value="1"/>
</dbReference>
<dbReference type="InterPro" id="IPR010987">
    <property type="entry name" value="Glutathione-S-Trfase_C-like"/>
</dbReference>
<dbReference type="CDD" id="cd03190">
    <property type="entry name" value="GST_C_Omega_like"/>
    <property type="match status" value="1"/>
</dbReference>